<keyword evidence="3" id="KW-1185">Reference proteome</keyword>
<sequence length="97" mass="10867">MNTRVRKEEKAPCLRDSGAEDRVHPRTPTAVRKAQGILKITLKVKTVKVDTGSLNHEGKSSVSKMMISPNLGYVPRLIRSRLESVTLISQKHECQVM</sequence>
<dbReference type="EMBL" id="BQNB010014184">
    <property type="protein sequence ID" value="GJT25056.1"/>
    <property type="molecule type" value="Genomic_DNA"/>
</dbReference>
<comment type="caution">
    <text evidence="2">The sequence shown here is derived from an EMBL/GenBank/DDBJ whole genome shotgun (WGS) entry which is preliminary data.</text>
</comment>
<reference evidence="2" key="2">
    <citation type="submission" date="2022-01" db="EMBL/GenBank/DDBJ databases">
        <authorList>
            <person name="Yamashiro T."/>
            <person name="Shiraishi A."/>
            <person name="Satake H."/>
            <person name="Nakayama K."/>
        </authorList>
    </citation>
    <scope>NUCLEOTIDE SEQUENCE</scope>
</reference>
<proteinExistence type="predicted"/>
<evidence type="ECO:0000313" key="3">
    <source>
        <dbReference type="Proteomes" id="UP001151760"/>
    </source>
</evidence>
<dbReference type="Proteomes" id="UP001151760">
    <property type="component" value="Unassembled WGS sequence"/>
</dbReference>
<gene>
    <name evidence="2" type="ORF">Tco_0894993</name>
</gene>
<feature type="region of interest" description="Disordered" evidence="1">
    <location>
        <begin position="1"/>
        <end position="30"/>
    </location>
</feature>
<name>A0ABQ5CD92_9ASTR</name>
<accession>A0ABQ5CD92</accession>
<reference evidence="2" key="1">
    <citation type="journal article" date="2022" name="Int. J. Mol. Sci.">
        <title>Draft Genome of Tanacetum Coccineum: Genomic Comparison of Closely Related Tanacetum-Family Plants.</title>
        <authorList>
            <person name="Yamashiro T."/>
            <person name="Shiraishi A."/>
            <person name="Nakayama K."/>
            <person name="Satake H."/>
        </authorList>
    </citation>
    <scope>NUCLEOTIDE SEQUENCE</scope>
</reference>
<protein>
    <submittedName>
        <fullName evidence="2">Uncharacterized protein</fullName>
    </submittedName>
</protein>
<evidence type="ECO:0000313" key="2">
    <source>
        <dbReference type="EMBL" id="GJT25056.1"/>
    </source>
</evidence>
<organism evidence="2 3">
    <name type="scientific">Tanacetum coccineum</name>
    <dbReference type="NCBI Taxonomy" id="301880"/>
    <lineage>
        <taxon>Eukaryota</taxon>
        <taxon>Viridiplantae</taxon>
        <taxon>Streptophyta</taxon>
        <taxon>Embryophyta</taxon>
        <taxon>Tracheophyta</taxon>
        <taxon>Spermatophyta</taxon>
        <taxon>Magnoliopsida</taxon>
        <taxon>eudicotyledons</taxon>
        <taxon>Gunneridae</taxon>
        <taxon>Pentapetalae</taxon>
        <taxon>asterids</taxon>
        <taxon>campanulids</taxon>
        <taxon>Asterales</taxon>
        <taxon>Asteraceae</taxon>
        <taxon>Asteroideae</taxon>
        <taxon>Anthemideae</taxon>
        <taxon>Anthemidinae</taxon>
        <taxon>Tanacetum</taxon>
    </lineage>
</organism>
<evidence type="ECO:0000256" key="1">
    <source>
        <dbReference type="SAM" id="MobiDB-lite"/>
    </source>
</evidence>
<feature type="compositionally biased region" description="Basic and acidic residues" evidence="1">
    <location>
        <begin position="1"/>
        <end position="24"/>
    </location>
</feature>